<dbReference type="OrthoDB" id="9971551at2759"/>
<keyword evidence="4 5" id="KW-1015">Disulfide bond</keyword>
<dbReference type="EMBL" id="OV696697">
    <property type="protein sequence ID" value="CAH1241834.1"/>
    <property type="molecule type" value="Genomic_DNA"/>
</dbReference>
<evidence type="ECO:0000256" key="1">
    <source>
        <dbReference type="ARBA" id="ARBA00004613"/>
    </source>
</evidence>
<dbReference type="PROSITE" id="PS51162">
    <property type="entry name" value="THYROGLOBULIN_1_2"/>
    <property type="match status" value="6"/>
</dbReference>
<dbReference type="InterPro" id="IPR000716">
    <property type="entry name" value="Thyroglobulin_1"/>
</dbReference>
<gene>
    <name evidence="8" type="primary">Hypp6429</name>
    <name evidence="8" type="ORF">BLAG_LOCUS5304</name>
</gene>
<dbReference type="PANTHER" id="PTHR12352">
    <property type="entry name" value="SECRETED MODULAR CALCIUM-BINDING PROTEIN"/>
    <property type="match status" value="1"/>
</dbReference>
<accession>A0A8J9YUA6</accession>
<evidence type="ECO:0000259" key="7">
    <source>
        <dbReference type="PROSITE" id="PS51162"/>
    </source>
</evidence>
<dbReference type="Proteomes" id="UP000838412">
    <property type="component" value="Chromosome 12"/>
</dbReference>
<dbReference type="GO" id="GO:0005604">
    <property type="term" value="C:basement membrane"/>
    <property type="evidence" value="ECO:0007669"/>
    <property type="project" value="TreeGrafter"/>
</dbReference>
<feature type="disulfide bond" evidence="5">
    <location>
        <begin position="152"/>
        <end position="172"/>
    </location>
</feature>
<feature type="domain" description="Thyroglobulin type-1" evidence="7">
    <location>
        <begin position="189"/>
        <end position="251"/>
    </location>
</feature>
<feature type="disulfide bond" evidence="5">
    <location>
        <begin position="465"/>
        <end position="485"/>
    </location>
</feature>
<dbReference type="AlphaFoldDB" id="A0A8J9YUA6"/>
<evidence type="ECO:0000256" key="6">
    <source>
        <dbReference type="SAM" id="SignalP"/>
    </source>
</evidence>
<comment type="subcellular location">
    <subcellularLocation>
        <location evidence="1">Secreted</location>
    </subcellularLocation>
</comment>
<comment type="caution">
    <text evidence="5">Lacks conserved residue(s) required for the propagation of feature annotation.</text>
</comment>
<feature type="domain" description="Thyroglobulin type-1" evidence="7">
    <location>
        <begin position="345"/>
        <end position="407"/>
    </location>
</feature>
<sequence>MAVRCALVLLLVCVVPQLVVEGCWPSKPAGRLMTRCEKERADGPADGVLPMNSFVKQCEADGSYSTVQCGGSRRFCYCAHPETGVIYKETKTRGQPRSCDNYYILREDTRTPCEKQMYSLNPAMLPGGFIKECEADGSFRKAQRDSAGLWYCVNSETGELYGQTGMRSQIDCDEYEARNDAPAVHVARATPCEKQKFSLDPAMLPGGFIKECEADGSFRKEQRDSSGLWYCVNSETGELYGQTGMRSQIDCVEYEAAVHAETDQDELTPCEKQRDSTNPEMLPGGFVKQCEADGSFRKQQRDSAGLWYCVNSETGELYGQTGMRSQIDCVEYEAAVHAEADQDELTPCEKQRNSDNPAMLPGGFIKECEADGSFRKEQRDSAGLWYCVNSETGELYGQTGMRSQIDCVEYEAAVHAEADQDERTPCEKQRDSDNPTMLPGGFIKECEADGSFSKLQCDSEGLCYCVNTETGELYGQTGMRGVFDCEEYQAMHDAGENWFRGR</sequence>
<feature type="domain" description="Thyroglobulin type-1" evidence="7">
    <location>
        <begin position="110"/>
        <end position="172"/>
    </location>
</feature>
<dbReference type="SMART" id="SM00211">
    <property type="entry name" value="TY"/>
    <property type="match status" value="6"/>
</dbReference>
<feature type="disulfide bond" evidence="5">
    <location>
        <begin position="231"/>
        <end position="251"/>
    </location>
</feature>
<evidence type="ECO:0000256" key="4">
    <source>
        <dbReference type="ARBA" id="ARBA00023157"/>
    </source>
</evidence>
<feature type="signal peptide" evidence="6">
    <location>
        <begin position="1"/>
        <end position="21"/>
    </location>
</feature>
<evidence type="ECO:0000313" key="8">
    <source>
        <dbReference type="EMBL" id="CAH1241834.1"/>
    </source>
</evidence>
<dbReference type="InterPro" id="IPR036857">
    <property type="entry name" value="Thyroglobulin_1_sf"/>
</dbReference>
<feature type="domain" description="Thyroglobulin type-1" evidence="7">
    <location>
        <begin position="267"/>
        <end position="329"/>
    </location>
</feature>
<evidence type="ECO:0000256" key="5">
    <source>
        <dbReference type="PROSITE-ProRule" id="PRU00500"/>
    </source>
</evidence>
<evidence type="ECO:0000313" key="9">
    <source>
        <dbReference type="Proteomes" id="UP000838412"/>
    </source>
</evidence>
<dbReference type="Gene3D" id="4.10.800.10">
    <property type="entry name" value="Thyroglobulin type-1"/>
    <property type="match status" value="6"/>
</dbReference>
<evidence type="ECO:0000256" key="2">
    <source>
        <dbReference type="ARBA" id="ARBA00022525"/>
    </source>
</evidence>
<name>A0A8J9YUA6_BRALA</name>
<keyword evidence="6" id="KW-0732">Signal</keyword>
<dbReference type="SUPFAM" id="SSF57610">
    <property type="entry name" value="Thyroglobulin type-1 domain"/>
    <property type="match status" value="6"/>
</dbReference>
<dbReference type="PANTHER" id="PTHR12352:SF3">
    <property type="entry name" value="NIDOGEN-2"/>
    <property type="match status" value="1"/>
</dbReference>
<dbReference type="PROSITE" id="PS00484">
    <property type="entry name" value="THYROGLOBULIN_1_1"/>
    <property type="match status" value="3"/>
</dbReference>
<reference evidence="8" key="1">
    <citation type="submission" date="2022-01" db="EMBL/GenBank/DDBJ databases">
        <authorList>
            <person name="Braso-Vives M."/>
        </authorList>
    </citation>
    <scope>NUCLEOTIDE SEQUENCE</scope>
</reference>
<organism evidence="8 9">
    <name type="scientific">Branchiostoma lanceolatum</name>
    <name type="common">Common lancelet</name>
    <name type="synonym">Amphioxus lanceolatum</name>
    <dbReference type="NCBI Taxonomy" id="7740"/>
    <lineage>
        <taxon>Eukaryota</taxon>
        <taxon>Metazoa</taxon>
        <taxon>Chordata</taxon>
        <taxon>Cephalochordata</taxon>
        <taxon>Leptocardii</taxon>
        <taxon>Amphioxiformes</taxon>
        <taxon>Branchiostomatidae</taxon>
        <taxon>Branchiostoma</taxon>
    </lineage>
</organism>
<feature type="disulfide bond" evidence="5">
    <location>
        <begin position="387"/>
        <end position="407"/>
    </location>
</feature>
<keyword evidence="3" id="KW-0677">Repeat</keyword>
<protein>
    <submittedName>
        <fullName evidence="8">Hypp6429 protein</fullName>
    </submittedName>
</protein>
<keyword evidence="2" id="KW-0964">Secreted</keyword>
<dbReference type="InterPro" id="IPR051950">
    <property type="entry name" value="Dev_reg/Prot_inhib"/>
</dbReference>
<dbReference type="GO" id="GO:0005615">
    <property type="term" value="C:extracellular space"/>
    <property type="evidence" value="ECO:0007669"/>
    <property type="project" value="TreeGrafter"/>
</dbReference>
<feature type="domain" description="Thyroglobulin type-1" evidence="7">
    <location>
        <begin position="423"/>
        <end position="485"/>
    </location>
</feature>
<keyword evidence="9" id="KW-1185">Reference proteome</keyword>
<feature type="domain" description="Thyroglobulin type-1" evidence="7">
    <location>
        <begin position="33"/>
        <end position="99"/>
    </location>
</feature>
<evidence type="ECO:0000256" key="3">
    <source>
        <dbReference type="ARBA" id="ARBA00022737"/>
    </source>
</evidence>
<proteinExistence type="predicted"/>
<dbReference type="GO" id="GO:0007160">
    <property type="term" value="P:cell-matrix adhesion"/>
    <property type="evidence" value="ECO:0007669"/>
    <property type="project" value="TreeGrafter"/>
</dbReference>
<dbReference type="CDD" id="cd00191">
    <property type="entry name" value="TY"/>
    <property type="match status" value="1"/>
</dbReference>
<feature type="disulfide bond" evidence="5">
    <location>
        <begin position="69"/>
        <end position="76"/>
    </location>
</feature>
<feature type="disulfide bond" evidence="5">
    <location>
        <begin position="309"/>
        <end position="329"/>
    </location>
</feature>
<dbReference type="Pfam" id="PF00086">
    <property type="entry name" value="Thyroglobulin_1"/>
    <property type="match status" value="6"/>
</dbReference>
<feature type="chain" id="PRO_5035466700" evidence="6">
    <location>
        <begin position="22"/>
        <end position="502"/>
    </location>
</feature>